<dbReference type="KEGG" id="sap:Sulac_2528"/>
<dbReference type="PROSITE" id="PS50983">
    <property type="entry name" value="FE_B12_PBP"/>
    <property type="match status" value="1"/>
</dbReference>
<dbReference type="HOGENOM" id="CLU_038034_2_8_9"/>
<evidence type="ECO:0000313" key="4">
    <source>
        <dbReference type="EMBL" id="AEW05990.1"/>
    </source>
</evidence>
<dbReference type="PANTHER" id="PTHR30535:SF34">
    <property type="entry name" value="MOLYBDATE-BINDING PROTEIN MOLA"/>
    <property type="match status" value="1"/>
</dbReference>
<evidence type="ECO:0000313" key="5">
    <source>
        <dbReference type="Proteomes" id="UP000005439"/>
    </source>
</evidence>
<name>G8TW63_SULAD</name>
<evidence type="ECO:0000259" key="3">
    <source>
        <dbReference type="PROSITE" id="PS50983"/>
    </source>
</evidence>
<keyword evidence="5" id="KW-1185">Reference proteome</keyword>
<keyword evidence="2" id="KW-0732">Signal</keyword>
<evidence type="ECO:0000256" key="1">
    <source>
        <dbReference type="ARBA" id="ARBA00008814"/>
    </source>
</evidence>
<gene>
    <name evidence="4" type="ordered locus">Sulac_2528</name>
</gene>
<dbReference type="Pfam" id="PF01497">
    <property type="entry name" value="Peripla_BP_2"/>
    <property type="match status" value="1"/>
</dbReference>
<dbReference type="InterPro" id="IPR050902">
    <property type="entry name" value="ABC_Transporter_SBP"/>
</dbReference>
<protein>
    <submittedName>
        <fullName evidence="4">ABC-type transporter, periplasmic subunit</fullName>
    </submittedName>
</protein>
<accession>G8TW63</accession>
<dbReference type="SUPFAM" id="SSF53807">
    <property type="entry name" value="Helical backbone' metal receptor"/>
    <property type="match status" value="1"/>
</dbReference>
<proteinExistence type="inferred from homology"/>
<dbReference type="PANTHER" id="PTHR30535">
    <property type="entry name" value="VITAMIN B12-BINDING PROTEIN"/>
    <property type="match status" value="1"/>
</dbReference>
<dbReference type="Gene3D" id="3.40.50.1980">
    <property type="entry name" value="Nitrogenase molybdenum iron protein domain"/>
    <property type="match status" value="2"/>
</dbReference>
<dbReference type="EMBL" id="CP003179">
    <property type="protein sequence ID" value="AEW05990.1"/>
    <property type="molecule type" value="Genomic_DNA"/>
</dbReference>
<dbReference type="InterPro" id="IPR054828">
    <property type="entry name" value="Vit_B12_bind_prot"/>
</dbReference>
<evidence type="ECO:0000256" key="2">
    <source>
        <dbReference type="ARBA" id="ARBA00022729"/>
    </source>
</evidence>
<comment type="similarity">
    <text evidence="1">Belongs to the bacterial solute-binding protein 8 family.</text>
</comment>
<sequence length="252" mass="27931">MDAPTRVVTLGAELPEIFYALGLESVLVGVSGFTRRPAEARRLPKVGGFTNPNLDTIRELNPDLVIATSHLQHQTVGALAEHGIPVWFTNPTRLADVARVIVHIGRWFDVVADAQQLADRFLSAVLAPPVVSGLPLTIHFEEWGDPIMGPIPWVAELIEAAGARLAFPEFARAPFARDRIVTPEAVLERQPDLIVASWCGRRVDVDKILDRPGWHPWASRIITVPSDLFLEPGLNLIEARRHLDDMLSRYTT</sequence>
<feature type="domain" description="Fe/B12 periplasmic-binding" evidence="3">
    <location>
        <begin position="6"/>
        <end position="252"/>
    </location>
</feature>
<dbReference type="PATRIC" id="fig|679936.5.peg.2616"/>
<reference evidence="4 5" key="2">
    <citation type="journal article" date="2012" name="Stand. Genomic Sci.">
        <title>Complete genome sequence of the moderately thermophilic mineral-sulfide-oxidizing firmicute Sulfobacillus acidophilus type strain (NAL(T)).</title>
        <authorList>
            <person name="Anderson I."/>
            <person name="Chertkov O."/>
            <person name="Chen A."/>
            <person name="Saunders E."/>
            <person name="Lapidus A."/>
            <person name="Nolan M."/>
            <person name="Lucas S."/>
            <person name="Hammon N."/>
            <person name="Deshpande S."/>
            <person name="Cheng J.F."/>
            <person name="Han C."/>
            <person name="Tapia R."/>
            <person name="Goodwin L.A."/>
            <person name="Pitluck S."/>
            <person name="Liolios K."/>
            <person name="Pagani I."/>
            <person name="Ivanova N."/>
            <person name="Mikhailova N."/>
            <person name="Pati A."/>
            <person name="Palaniappan K."/>
            <person name="Land M."/>
            <person name="Pan C."/>
            <person name="Rohde M."/>
            <person name="Pukall R."/>
            <person name="Goker M."/>
            <person name="Detter J.C."/>
            <person name="Woyke T."/>
            <person name="Bristow J."/>
            <person name="Eisen J.A."/>
            <person name="Markowitz V."/>
            <person name="Hugenholtz P."/>
            <person name="Kyrpides N.C."/>
            <person name="Klenk H.P."/>
            <person name="Mavromatis K."/>
        </authorList>
    </citation>
    <scope>NUCLEOTIDE SEQUENCE [LARGE SCALE GENOMIC DNA]</scope>
    <source>
        <strain evidence="5">ATCC 700253 / DSM 10332 / NAL</strain>
    </source>
</reference>
<dbReference type="NCBIfam" id="NF038402">
    <property type="entry name" value="TroA_like"/>
    <property type="match status" value="1"/>
</dbReference>
<reference evidence="5" key="1">
    <citation type="submission" date="2011-12" db="EMBL/GenBank/DDBJ databases">
        <title>The complete genome of chromosome of Sulfobacillus acidophilus DSM 10332.</title>
        <authorList>
            <person name="Lucas S."/>
            <person name="Han J."/>
            <person name="Lapidus A."/>
            <person name="Bruce D."/>
            <person name="Goodwin L."/>
            <person name="Pitluck S."/>
            <person name="Peters L."/>
            <person name="Kyrpides N."/>
            <person name="Mavromatis K."/>
            <person name="Ivanova N."/>
            <person name="Mikhailova N."/>
            <person name="Chertkov O."/>
            <person name="Saunders E."/>
            <person name="Detter J.C."/>
            <person name="Tapia R."/>
            <person name="Han C."/>
            <person name="Land M."/>
            <person name="Hauser L."/>
            <person name="Markowitz V."/>
            <person name="Cheng J.-F."/>
            <person name="Hugenholtz P."/>
            <person name="Woyke T."/>
            <person name="Wu D."/>
            <person name="Pukall R."/>
            <person name="Gehrich-Schroeter G."/>
            <person name="Schneider S."/>
            <person name="Klenk H.-P."/>
            <person name="Eisen J.A."/>
        </authorList>
    </citation>
    <scope>NUCLEOTIDE SEQUENCE [LARGE SCALE GENOMIC DNA]</scope>
    <source>
        <strain evidence="5">ATCC 700253 / DSM 10332 / NAL</strain>
    </source>
</reference>
<organism evidence="4 5">
    <name type="scientific">Sulfobacillus acidophilus (strain ATCC 700253 / DSM 10332 / NAL)</name>
    <dbReference type="NCBI Taxonomy" id="679936"/>
    <lineage>
        <taxon>Bacteria</taxon>
        <taxon>Bacillati</taxon>
        <taxon>Bacillota</taxon>
        <taxon>Clostridia</taxon>
        <taxon>Eubacteriales</taxon>
        <taxon>Clostridiales Family XVII. Incertae Sedis</taxon>
        <taxon>Sulfobacillus</taxon>
    </lineage>
</organism>
<dbReference type="STRING" id="679936.Sulac_2528"/>
<dbReference type="AlphaFoldDB" id="G8TW63"/>
<dbReference type="Proteomes" id="UP000005439">
    <property type="component" value="Chromosome"/>
</dbReference>
<dbReference type="InterPro" id="IPR002491">
    <property type="entry name" value="ABC_transptr_periplasmic_BD"/>
</dbReference>